<organism evidence="1">
    <name type="scientific">Rhizophora mucronata</name>
    <name type="common">Asiatic mangrove</name>
    <dbReference type="NCBI Taxonomy" id="61149"/>
    <lineage>
        <taxon>Eukaryota</taxon>
        <taxon>Viridiplantae</taxon>
        <taxon>Streptophyta</taxon>
        <taxon>Embryophyta</taxon>
        <taxon>Tracheophyta</taxon>
        <taxon>Spermatophyta</taxon>
        <taxon>Magnoliopsida</taxon>
        <taxon>eudicotyledons</taxon>
        <taxon>Gunneridae</taxon>
        <taxon>Pentapetalae</taxon>
        <taxon>rosids</taxon>
        <taxon>fabids</taxon>
        <taxon>Malpighiales</taxon>
        <taxon>Rhizophoraceae</taxon>
        <taxon>Rhizophora</taxon>
    </lineage>
</organism>
<sequence length="72" mass="8306">MFHSLETLENERLQLIRLVLVLENVNKVLIFENHNINNQQVQSYDPLLSSVFSAAKQRLRNCAKALIEGNQV</sequence>
<name>A0A2P2QUA6_RHIMU</name>
<evidence type="ECO:0000313" key="1">
    <source>
        <dbReference type="EMBL" id="MBX70586.1"/>
    </source>
</evidence>
<protein>
    <submittedName>
        <fullName evidence="1">Uncharacterized protein</fullName>
    </submittedName>
</protein>
<accession>A0A2P2QUA6</accession>
<proteinExistence type="predicted"/>
<dbReference type="AlphaFoldDB" id="A0A2P2QUA6"/>
<dbReference type="EMBL" id="GGEC01090102">
    <property type="protein sequence ID" value="MBX70586.1"/>
    <property type="molecule type" value="Transcribed_RNA"/>
</dbReference>
<reference evidence="1" key="1">
    <citation type="submission" date="2018-02" db="EMBL/GenBank/DDBJ databases">
        <title>Rhizophora mucronata_Transcriptome.</title>
        <authorList>
            <person name="Meera S.P."/>
            <person name="Sreeshan A."/>
            <person name="Augustine A."/>
        </authorList>
    </citation>
    <scope>NUCLEOTIDE SEQUENCE</scope>
    <source>
        <tissue evidence="1">Leaf</tissue>
    </source>
</reference>